<dbReference type="PROSITE" id="PS51393">
    <property type="entry name" value="LIPOXYGENASE_3"/>
    <property type="match status" value="1"/>
</dbReference>
<dbReference type="InterPro" id="IPR013819">
    <property type="entry name" value="LipOase_C"/>
</dbReference>
<evidence type="ECO:0000313" key="5">
    <source>
        <dbReference type="EMBL" id="KAK8513445.1"/>
    </source>
</evidence>
<dbReference type="Gene3D" id="1.20.245.10">
    <property type="entry name" value="Lipoxygenase-1, Domain 5"/>
    <property type="match status" value="1"/>
</dbReference>
<dbReference type="Pfam" id="PF00305">
    <property type="entry name" value="Lipoxygenase"/>
    <property type="match status" value="1"/>
</dbReference>
<feature type="domain" description="Lipoxygenase" evidence="4">
    <location>
        <begin position="1"/>
        <end position="126"/>
    </location>
</feature>
<reference evidence="5 6" key="1">
    <citation type="journal article" date="2024" name="G3 (Bethesda)">
        <title>Genome assembly of Hibiscus sabdariffa L. provides insights into metabolisms of medicinal natural products.</title>
        <authorList>
            <person name="Kim T."/>
        </authorList>
    </citation>
    <scope>NUCLEOTIDE SEQUENCE [LARGE SCALE GENOMIC DNA]</scope>
    <source>
        <strain evidence="5">TK-2024</strain>
        <tissue evidence="5">Old leaves</tissue>
    </source>
</reference>
<organism evidence="5 6">
    <name type="scientific">Hibiscus sabdariffa</name>
    <name type="common">roselle</name>
    <dbReference type="NCBI Taxonomy" id="183260"/>
    <lineage>
        <taxon>Eukaryota</taxon>
        <taxon>Viridiplantae</taxon>
        <taxon>Streptophyta</taxon>
        <taxon>Embryophyta</taxon>
        <taxon>Tracheophyta</taxon>
        <taxon>Spermatophyta</taxon>
        <taxon>Magnoliopsida</taxon>
        <taxon>eudicotyledons</taxon>
        <taxon>Gunneridae</taxon>
        <taxon>Pentapetalae</taxon>
        <taxon>rosids</taxon>
        <taxon>malvids</taxon>
        <taxon>Malvales</taxon>
        <taxon>Malvaceae</taxon>
        <taxon>Malvoideae</taxon>
        <taxon>Hibiscus</taxon>
    </lineage>
</organism>
<keyword evidence="3" id="KW-0560">Oxidoreductase</keyword>
<keyword evidence="1" id="KW-0479">Metal-binding</keyword>
<keyword evidence="2" id="KW-0223">Dioxygenase</keyword>
<accession>A0ABR2C3M1</accession>
<dbReference type="Proteomes" id="UP001472677">
    <property type="component" value="Unassembled WGS sequence"/>
</dbReference>
<evidence type="ECO:0000256" key="1">
    <source>
        <dbReference type="ARBA" id="ARBA00022723"/>
    </source>
</evidence>
<protein>
    <recommendedName>
        <fullName evidence="4">Lipoxygenase domain-containing protein</fullName>
    </recommendedName>
</protein>
<sequence>MPTEEATEKDWELFMKKPEVLLLECFPSQIQATIVMAILDVLSNHSPDEEYLGEKSESAWAENPVIKTTFEKFNGKLKELEGIIDERNANKVLKNRNGAGIVPYEFLKPFSEPGVTGKGVPYSISI</sequence>
<dbReference type="InterPro" id="IPR000907">
    <property type="entry name" value="LipOase"/>
</dbReference>
<proteinExistence type="predicted"/>
<dbReference type="PANTHER" id="PTHR11771">
    <property type="entry name" value="LIPOXYGENASE"/>
    <property type="match status" value="1"/>
</dbReference>
<evidence type="ECO:0000313" key="6">
    <source>
        <dbReference type="Proteomes" id="UP001472677"/>
    </source>
</evidence>
<keyword evidence="6" id="KW-1185">Reference proteome</keyword>
<evidence type="ECO:0000256" key="2">
    <source>
        <dbReference type="ARBA" id="ARBA00022964"/>
    </source>
</evidence>
<dbReference type="SUPFAM" id="SSF48484">
    <property type="entry name" value="Lipoxigenase"/>
    <property type="match status" value="1"/>
</dbReference>
<name>A0ABR2C3M1_9ROSI</name>
<gene>
    <name evidence="5" type="ORF">V6N12_052633</name>
</gene>
<comment type="caution">
    <text evidence="5">The sequence shown here is derived from an EMBL/GenBank/DDBJ whole genome shotgun (WGS) entry which is preliminary data.</text>
</comment>
<evidence type="ECO:0000259" key="4">
    <source>
        <dbReference type="PROSITE" id="PS51393"/>
    </source>
</evidence>
<dbReference type="EMBL" id="JBBPBM010000069">
    <property type="protein sequence ID" value="KAK8513445.1"/>
    <property type="molecule type" value="Genomic_DNA"/>
</dbReference>
<dbReference type="InterPro" id="IPR036226">
    <property type="entry name" value="LipOase_C_sf"/>
</dbReference>
<evidence type="ECO:0000256" key="3">
    <source>
        <dbReference type="ARBA" id="ARBA00023002"/>
    </source>
</evidence>